<comment type="caution">
    <text evidence="1">The sequence shown here is derived from an EMBL/GenBank/DDBJ whole genome shotgun (WGS) entry which is preliminary data.</text>
</comment>
<name>A0A2B7WGK8_9EURO</name>
<dbReference type="OrthoDB" id="2322999at2759"/>
<organism evidence="1 2">
    <name type="scientific">Helicocarpus griseus UAMH5409</name>
    <dbReference type="NCBI Taxonomy" id="1447875"/>
    <lineage>
        <taxon>Eukaryota</taxon>
        <taxon>Fungi</taxon>
        <taxon>Dikarya</taxon>
        <taxon>Ascomycota</taxon>
        <taxon>Pezizomycotina</taxon>
        <taxon>Eurotiomycetes</taxon>
        <taxon>Eurotiomycetidae</taxon>
        <taxon>Onygenales</taxon>
        <taxon>Ajellomycetaceae</taxon>
        <taxon>Helicocarpus</taxon>
    </lineage>
</organism>
<sequence>MAVAVECAFLDALSFNAIQTFEEQEKEVDKATLMSIADIFVRHNMYKKLGAGLLHCHDTLQDGTVMFHEVQSPETDICIPKALSSIDMDKIAANSWFLNQNGLFQAFEYDASGEATLINAAFASDLTKFLKVHSLENGSQLSRTLQTEKTSLSSRILADAAPSVSLFASSLNKRLRRANLSSLNGASMSMNIMLLNAKGITSVPL</sequence>
<dbReference type="EMBL" id="PDNB01000315">
    <property type="protein sequence ID" value="PGG95742.1"/>
    <property type="molecule type" value="Genomic_DNA"/>
</dbReference>
<proteinExistence type="predicted"/>
<keyword evidence="2" id="KW-1185">Reference proteome</keyword>
<reference evidence="1 2" key="1">
    <citation type="submission" date="2017-10" db="EMBL/GenBank/DDBJ databases">
        <title>Comparative genomics in systemic dimorphic fungi from Ajellomycetaceae.</title>
        <authorList>
            <person name="Munoz J.F."/>
            <person name="Mcewen J.G."/>
            <person name="Clay O.K."/>
            <person name="Cuomo C.A."/>
        </authorList>
    </citation>
    <scope>NUCLEOTIDE SEQUENCE [LARGE SCALE GENOMIC DNA]</scope>
    <source>
        <strain evidence="1 2">UAMH5409</strain>
    </source>
</reference>
<evidence type="ECO:0000313" key="2">
    <source>
        <dbReference type="Proteomes" id="UP000223968"/>
    </source>
</evidence>
<accession>A0A2B7WGK8</accession>
<dbReference type="Proteomes" id="UP000223968">
    <property type="component" value="Unassembled WGS sequence"/>
</dbReference>
<evidence type="ECO:0000313" key="1">
    <source>
        <dbReference type="EMBL" id="PGG95742.1"/>
    </source>
</evidence>
<gene>
    <name evidence="1" type="ORF">AJ79_09895</name>
</gene>
<protein>
    <submittedName>
        <fullName evidence="1">Uncharacterized protein</fullName>
    </submittedName>
</protein>
<dbReference type="AlphaFoldDB" id="A0A2B7WGK8"/>